<feature type="compositionally biased region" description="Basic and acidic residues" evidence="1">
    <location>
        <begin position="207"/>
        <end position="218"/>
    </location>
</feature>
<evidence type="ECO:0000313" key="3">
    <source>
        <dbReference type="Proteomes" id="UP000596742"/>
    </source>
</evidence>
<comment type="caution">
    <text evidence="2">The sequence shown here is derived from an EMBL/GenBank/DDBJ whole genome shotgun (WGS) entry which is preliminary data.</text>
</comment>
<protein>
    <submittedName>
        <fullName evidence="2">Uncharacterized protein</fullName>
    </submittedName>
</protein>
<gene>
    <name evidence="2" type="ORF">MGAL_10B042835</name>
</gene>
<accession>A0A8B6BU19</accession>
<keyword evidence="3" id="KW-1185">Reference proteome</keyword>
<dbReference type="EMBL" id="UYJE01000718">
    <property type="protein sequence ID" value="VDH95631.1"/>
    <property type="molecule type" value="Genomic_DNA"/>
</dbReference>
<reference evidence="2" key="1">
    <citation type="submission" date="2018-11" db="EMBL/GenBank/DDBJ databases">
        <authorList>
            <person name="Alioto T."/>
            <person name="Alioto T."/>
        </authorList>
    </citation>
    <scope>NUCLEOTIDE SEQUENCE</scope>
</reference>
<name>A0A8B6BU19_MYTGA</name>
<dbReference type="Proteomes" id="UP000596742">
    <property type="component" value="Unassembled WGS sequence"/>
</dbReference>
<proteinExistence type="predicted"/>
<organism evidence="2 3">
    <name type="scientific">Mytilus galloprovincialis</name>
    <name type="common">Mediterranean mussel</name>
    <dbReference type="NCBI Taxonomy" id="29158"/>
    <lineage>
        <taxon>Eukaryota</taxon>
        <taxon>Metazoa</taxon>
        <taxon>Spiralia</taxon>
        <taxon>Lophotrochozoa</taxon>
        <taxon>Mollusca</taxon>
        <taxon>Bivalvia</taxon>
        <taxon>Autobranchia</taxon>
        <taxon>Pteriomorphia</taxon>
        <taxon>Mytilida</taxon>
        <taxon>Mytiloidea</taxon>
        <taxon>Mytilidae</taxon>
        <taxon>Mytilinae</taxon>
        <taxon>Mytilus</taxon>
    </lineage>
</organism>
<evidence type="ECO:0000313" key="2">
    <source>
        <dbReference type="EMBL" id="VDH95631.1"/>
    </source>
</evidence>
<feature type="region of interest" description="Disordered" evidence="1">
    <location>
        <begin position="193"/>
        <end position="218"/>
    </location>
</feature>
<sequence length="218" mass="25040">MKDMNDKVFERTCIYNLENTFAKNIVENISKMIDNTINKDVNKVKDDFKAQMNTVNKWIDGIVNKLKSDIKSIHTEVSDKVRTYLISTQAAITQPIQRDTKFVVKFLPETDAEKTDSELTKNHVPAIIRDGLRLHDVRVVEATKIESKGSRPGLVIASVENEEQKVKLMKTLNGIGREKDFVVVNGKIQKRANNTRGRKYDNVNGQRRPEREEWTPVQ</sequence>
<dbReference type="AlphaFoldDB" id="A0A8B6BU19"/>
<evidence type="ECO:0000256" key="1">
    <source>
        <dbReference type="SAM" id="MobiDB-lite"/>
    </source>
</evidence>
<dbReference type="OrthoDB" id="6184217at2759"/>